<accession>G8ZLW7</accession>
<dbReference type="OrthoDB" id="340550at2759"/>
<reference evidence="7 8" key="1">
    <citation type="journal article" date="2011" name="Proc. Natl. Acad. Sci. U.S.A.">
        <title>Evolutionary erosion of yeast sex chromosomes by mating-type switching accidents.</title>
        <authorList>
            <person name="Gordon J.L."/>
            <person name="Armisen D."/>
            <person name="Proux-Wera E."/>
            <person name="Oheigeartaigh S.S."/>
            <person name="Byrne K.P."/>
            <person name="Wolfe K.H."/>
        </authorList>
    </citation>
    <scope>NUCLEOTIDE SEQUENCE [LARGE SCALE GENOMIC DNA]</scope>
    <source>
        <strain evidence="8">ATCC 10662 / CBS 1146 / NBRC 0425 / NCYC 2629 / NRRL Y-866</strain>
    </source>
</reference>
<protein>
    <recommendedName>
        <fullName evidence="2 6">F-actin-capping protein subunit alpha</fullName>
    </recommendedName>
</protein>
<dbReference type="GO" id="GO:0008290">
    <property type="term" value="C:F-actin capping protein complex"/>
    <property type="evidence" value="ECO:0007669"/>
    <property type="project" value="UniProtKB-UniRule"/>
</dbReference>
<dbReference type="AlphaFoldDB" id="G8ZLW7"/>
<dbReference type="PANTHER" id="PTHR10653">
    <property type="entry name" value="F-ACTIN-CAPPING PROTEIN SUBUNIT ALPHA"/>
    <property type="match status" value="1"/>
</dbReference>
<dbReference type="InParanoid" id="G8ZLW7"/>
<dbReference type="KEGG" id="tdl:TDEL_0A02790"/>
<evidence type="ECO:0000256" key="3">
    <source>
        <dbReference type="ARBA" id="ARBA00022467"/>
    </source>
</evidence>
<gene>
    <name evidence="7" type="primary">TDEL0A02790</name>
    <name evidence="7" type="ORF">TDEL_0A02790</name>
</gene>
<comment type="similarity">
    <text evidence="1 6">Belongs to the F-actin-capping protein alpha subunit family.</text>
</comment>
<dbReference type="RefSeq" id="XP_003678822.1">
    <property type="nucleotide sequence ID" value="XM_003678774.1"/>
</dbReference>
<dbReference type="InterPro" id="IPR042489">
    <property type="entry name" value="CapZ_alpha_1"/>
</dbReference>
<dbReference type="PRINTS" id="PR00191">
    <property type="entry name" value="FACTINCAPA"/>
</dbReference>
<dbReference type="GO" id="GO:0110085">
    <property type="term" value="C:mitotic actomyosin contractile ring"/>
    <property type="evidence" value="ECO:0007669"/>
    <property type="project" value="EnsemblFungi"/>
</dbReference>
<dbReference type="PANTHER" id="PTHR10653:SF0">
    <property type="entry name" value="F-ACTIN-CAPPING PROTEIN SUBUNIT ALPHA"/>
    <property type="match status" value="1"/>
</dbReference>
<keyword evidence="8" id="KW-1185">Reference proteome</keyword>
<sequence>MSSTAFDSIIEQIVSDSPSGEILEVYNDLLAIVGESAKESILDAIEQYNVKNTVAVDVDGNSVLLSKYNKEGTKFYDPANGISFSVDHLNRKGLDVGPYSVKLTEEQQSLLESLQKYASTNFSGDVTLAVYPIADSNKVVIILISTRNNPSNFYNGNWKSEYIYDIDSTELTGTIDVHVHYYEDGNVSFRSNKEVEIIKTKDVVKTIQEIEKDFEDLLDVSFSELNEKKFKTLRRRLPITRSKVNWGKAIGTYRLGKDAAQGN</sequence>
<dbReference type="EMBL" id="HE616742">
    <property type="protein sequence ID" value="CCE89611.1"/>
    <property type="molecule type" value="Genomic_DNA"/>
</dbReference>
<dbReference type="eggNOG" id="KOG0836">
    <property type="taxonomic scope" value="Eukaryota"/>
</dbReference>
<dbReference type="GO" id="GO:0051016">
    <property type="term" value="P:barbed-end actin filament capping"/>
    <property type="evidence" value="ECO:0007669"/>
    <property type="project" value="UniProtKB-UniRule"/>
</dbReference>
<dbReference type="STRING" id="1076872.G8ZLW7"/>
<organism evidence="7 8">
    <name type="scientific">Torulaspora delbrueckii</name>
    <name type="common">Yeast</name>
    <name type="synonym">Candida colliculosa</name>
    <dbReference type="NCBI Taxonomy" id="4950"/>
    <lineage>
        <taxon>Eukaryota</taxon>
        <taxon>Fungi</taxon>
        <taxon>Dikarya</taxon>
        <taxon>Ascomycota</taxon>
        <taxon>Saccharomycotina</taxon>
        <taxon>Saccharomycetes</taxon>
        <taxon>Saccharomycetales</taxon>
        <taxon>Saccharomycetaceae</taxon>
        <taxon>Torulaspora</taxon>
    </lineage>
</organism>
<evidence type="ECO:0000256" key="1">
    <source>
        <dbReference type="ARBA" id="ARBA00010479"/>
    </source>
</evidence>
<dbReference type="GO" id="GO:0030036">
    <property type="term" value="P:actin cytoskeleton organization"/>
    <property type="evidence" value="ECO:0007669"/>
    <property type="project" value="TreeGrafter"/>
</dbReference>
<dbReference type="InterPro" id="IPR017865">
    <property type="entry name" value="F-actin_cap_asu_CS"/>
</dbReference>
<comment type="function">
    <text evidence="5 6">F-actin-capping proteins bind in a Ca(2+)-independent manner to the fast growing ends of actin filaments (barbed end) thereby blocking the exchange of subunits at these ends. Unlike other capping proteins (such as gelsolin and severin), these proteins do not sever actin filaments.</text>
</comment>
<dbReference type="Gene3D" id="3.90.1150.210">
    <property type="entry name" value="F-actin capping protein, beta subunit"/>
    <property type="match status" value="1"/>
</dbReference>
<evidence type="ECO:0000313" key="7">
    <source>
        <dbReference type="EMBL" id="CCE89611.1"/>
    </source>
</evidence>
<dbReference type="GO" id="GO:0051015">
    <property type="term" value="F:actin filament binding"/>
    <property type="evidence" value="ECO:0007669"/>
    <property type="project" value="EnsemblFungi"/>
</dbReference>
<evidence type="ECO:0000256" key="6">
    <source>
        <dbReference type="RuleBase" id="RU365077"/>
    </source>
</evidence>
<dbReference type="GO" id="GO:0030479">
    <property type="term" value="C:actin cortical patch"/>
    <property type="evidence" value="ECO:0007669"/>
    <property type="project" value="EnsemblFungi"/>
</dbReference>
<dbReference type="PROSITE" id="PS00748">
    <property type="entry name" value="F_ACTIN_CAPPING_A_1"/>
    <property type="match status" value="1"/>
</dbReference>
<evidence type="ECO:0000256" key="4">
    <source>
        <dbReference type="ARBA" id="ARBA00023203"/>
    </source>
</evidence>
<dbReference type="InterPro" id="IPR002189">
    <property type="entry name" value="CapZ_alpha"/>
</dbReference>
<evidence type="ECO:0000313" key="8">
    <source>
        <dbReference type="Proteomes" id="UP000005627"/>
    </source>
</evidence>
<keyword evidence="4 6" id="KW-0009">Actin-binding</keyword>
<comment type="subunit">
    <text evidence="6">Heterodimer of an alpha and a beta subunit.</text>
</comment>
<dbReference type="GO" id="GO:0005934">
    <property type="term" value="C:cellular bud tip"/>
    <property type="evidence" value="ECO:0007669"/>
    <property type="project" value="EnsemblFungi"/>
</dbReference>
<dbReference type="GO" id="GO:0000131">
    <property type="term" value="C:incipient cellular bud site"/>
    <property type="evidence" value="ECO:0007669"/>
    <property type="project" value="EnsemblFungi"/>
</dbReference>
<keyword evidence="3 6" id="KW-0117">Actin capping</keyword>
<dbReference type="InterPro" id="IPR042276">
    <property type="entry name" value="CapZ_alpha/beta_2"/>
</dbReference>
<evidence type="ECO:0000256" key="2">
    <source>
        <dbReference type="ARBA" id="ARBA00014038"/>
    </source>
</evidence>
<dbReference type="FunCoup" id="G8ZLW7">
    <property type="interactions" value="878"/>
</dbReference>
<dbReference type="GeneID" id="11502949"/>
<dbReference type="PROSITE" id="PS00749">
    <property type="entry name" value="F_ACTIN_CAPPING_A_2"/>
    <property type="match status" value="1"/>
</dbReference>
<dbReference type="SUPFAM" id="SSF90096">
    <property type="entry name" value="Subunits of heterodimeric actin filament capping protein Capz"/>
    <property type="match status" value="1"/>
</dbReference>
<name>G8ZLW7_TORDE</name>
<dbReference type="Proteomes" id="UP000005627">
    <property type="component" value="Chromosome 1"/>
</dbReference>
<dbReference type="Gene3D" id="3.30.1140.60">
    <property type="entry name" value="F-actin capping protein, alpha subunit"/>
    <property type="match status" value="1"/>
</dbReference>
<dbReference type="InterPro" id="IPR037282">
    <property type="entry name" value="CapZ_alpha/beta"/>
</dbReference>
<proteinExistence type="inferred from homology"/>
<dbReference type="HOGENOM" id="CLU_045161_3_0_1"/>
<dbReference type="Pfam" id="PF01267">
    <property type="entry name" value="F-actin_cap_A"/>
    <property type="match status" value="1"/>
</dbReference>
<evidence type="ECO:0000256" key="5">
    <source>
        <dbReference type="ARBA" id="ARBA00025389"/>
    </source>
</evidence>